<evidence type="ECO:0000259" key="4">
    <source>
        <dbReference type="Pfam" id="PF07992"/>
    </source>
</evidence>
<dbReference type="RefSeq" id="WP_091485882.1">
    <property type="nucleotide sequence ID" value="NZ_LT629692.1"/>
</dbReference>
<dbReference type="Proteomes" id="UP000199009">
    <property type="component" value="Chromosome I"/>
</dbReference>
<comment type="catalytic activity">
    <reaction evidence="3">
        <text>[thioredoxin]-dithiol + NADP(+) = [thioredoxin]-disulfide + NADPH + H(+)</text>
        <dbReference type="Rhea" id="RHEA:20345"/>
        <dbReference type="Rhea" id="RHEA-COMP:10698"/>
        <dbReference type="Rhea" id="RHEA-COMP:10700"/>
        <dbReference type="ChEBI" id="CHEBI:15378"/>
        <dbReference type="ChEBI" id="CHEBI:29950"/>
        <dbReference type="ChEBI" id="CHEBI:50058"/>
        <dbReference type="ChEBI" id="CHEBI:57783"/>
        <dbReference type="ChEBI" id="CHEBI:58349"/>
        <dbReference type="EC" id="1.8.1.9"/>
    </reaction>
</comment>
<dbReference type="PRINTS" id="PR00469">
    <property type="entry name" value="PNDRDTASEII"/>
</dbReference>
<name>A0A1G7V0K5_9MICO</name>
<gene>
    <name evidence="5" type="ORF">SAMN04489810_0556</name>
</gene>
<protein>
    <submittedName>
        <fullName evidence="5">Thioredoxin reductase</fullName>
    </submittedName>
</protein>
<dbReference type="STRING" id="370764.SAMN04489810_0556"/>
<dbReference type="GO" id="GO:0004791">
    <property type="term" value="F:thioredoxin-disulfide reductase (NADPH) activity"/>
    <property type="evidence" value="ECO:0007669"/>
    <property type="project" value="UniProtKB-EC"/>
</dbReference>
<sequence>MSKSSSPSPYHAVVVGGGPAGLQAALTLGRMHRRTALFDSGEYRNATAGHAHNLITNDGRPPAELRAIARDELGAYDAVELHDVGVSSIRPVEEGFAVVTAHSETLHTRTIVLATGMRDVLPAIPGLAQEWGRGVAQCPFCHGHEFRGLPVAVLGEGQHADMIRGMLAPIVSAVTVLDPARVTRVDRRGDLMALSLADGIEVQASGIFVAATGTQRSPLAAQLGCRMLESGCVEIDAFGLTSVPGVFAAGDMAHVAALPNAMVSLAAAIASGQMAGATSVRHSLS</sequence>
<dbReference type="SUPFAM" id="SSF51905">
    <property type="entry name" value="FAD/NAD(P)-binding domain"/>
    <property type="match status" value="1"/>
</dbReference>
<evidence type="ECO:0000256" key="1">
    <source>
        <dbReference type="ARBA" id="ARBA00022630"/>
    </source>
</evidence>
<keyword evidence="6" id="KW-1185">Reference proteome</keyword>
<dbReference type="Pfam" id="PF07992">
    <property type="entry name" value="Pyr_redox_2"/>
    <property type="match status" value="2"/>
</dbReference>
<feature type="domain" description="FAD/NAD(P)-binding" evidence="4">
    <location>
        <begin position="11"/>
        <end position="157"/>
    </location>
</feature>
<accession>A0A1G7V0K5</accession>
<evidence type="ECO:0000256" key="3">
    <source>
        <dbReference type="ARBA" id="ARBA00048132"/>
    </source>
</evidence>
<feature type="domain" description="FAD/NAD(P)-binding" evidence="4">
    <location>
        <begin position="174"/>
        <end position="261"/>
    </location>
</feature>
<proteinExistence type="predicted"/>
<reference evidence="5 6" key="1">
    <citation type="submission" date="2016-10" db="EMBL/GenBank/DDBJ databases">
        <authorList>
            <person name="de Groot N.N."/>
        </authorList>
    </citation>
    <scope>NUCLEOTIDE SEQUENCE [LARGE SCALE GENOMIC DNA]</scope>
    <source>
        <strain evidence="5 6">DSM 23142</strain>
    </source>
</reference>
<evidence type="ECO:0000313" key="6">
    <source>
        <dbReference type="Proteomes" id="UP000199009"/>
    </source>
</evidence>
<dbReference type="InterPro" id="IPR050097">
    <property type="entry name" value="Ferredoxin-NADP_redctase_2"/>
</dbReference>
<dbReference type="PANTHER" id="PTHR48105">
    <property type="entry name" value="THIOREDOXIN REDUCTASE 1-RELATED-RELATED"/>
    <property type="match status" value="1"/>
</dbReference>
<evidence type="ECO:0000313" key="5">
    <source>
        <dbReference type="EMBL" id="SDG53286.1"/>
    </source>
</evidence>
<dbReference type="OrthoDB" id="9786503at2"/>
<dbReference type="InterPro" id="IPR023753">
    <property type="entry name" value="FAD/NAD-binding_dom"/>
</dbReference>
<dbReference type="PRINTS" id="PR00368">
    <property type="entry name" value="FADPNR"/>
</dbReference>
<organism evidence="5 6">
    <name type="scientific">Microbacterium pygmaeum</name>
    <dbReference type="NCBI Taxonomy" id="370764"/>
    <lineage>
        <taxon>Bacteria</taxon>
        <taxon>Bacillati</taxon>
        <taxon>Actinomycetota</taxon>
        <taxon>Actinomycetes</taxon>
        <taxon>Micrococcales</taxon>
        <taxon>Microbacteriaceae</taxon>
        <taxon>Microbacterium</taxon>
    </lineage>
</organism>
<dbReference type="Gene3D" id="3.50.50.60">
    <property type="entry name" value="FAD/NAD(P)-binding domain"/>
    <property type="match status" value="4"/>
</dbReference>
<dbReference type="EMBL" id="LT629692">
    <property type="protein sequence ID" value="SDG53286.1"/>
    <property type="molecule type" value="Genomic_DNA"/>
</dbReference>
<dbReference type="InterPro" id="IPR036188">
    <property type="entry name" value="FAD/NAD-bd_sf"/>
</dbReference>
<keyword evidence="1" id="KW-0285">Flavoprotein</keyword>
<evidence type="ECO:0000256" key="2">
    <source>
        <dbReference type="ARBA" id="ARBA00023002"/>
    </source>
</evidence>
<keyword evidence="2" id="KW-0560">Oxidoreductase</keyword>
<dbReference type="AlphaFoldDB" id="A0A1G7V0K5"/>